<dbReference type="PRINTS" id="PR00080">
    <property type="entry name" value="SDRFAMILY"/>
</dbReference>
<gene>
    <name evidence="4" type="ORF">HDK90DRAFT_515383</name>
</gene>
<proteinExistence type="inferred from homology"/>
<organism evidence="4 5">
    <name type="scientific">Phyllosticta capitalensis</name>
    <dbReference type="NCBI Taxonomy" id="121624"/>
    <lineage>
        <taxon>Eukaryota</taxon>
        <taxon>Fungi</taxon>
        <taxon>Dikarya</taxon>
        <taxon>Ascomycota</taxon>
        <taxon>Pezizomycotina</taxon>
        <taxon>Dothideomycetes</taxon>
        <taxon>Dothideomycetes incertae sedis</taxon>
        <taxon>Botryosphaeriales</taxon>
        <taxon>Phyllostictaceae</taxon>
        <taxon>Phyllosticta</taxon>
    </lineage>
</organism>
<dbReference type="Proteomes" id="UP001492380">
    <property type="component" value="Unassembled WGS sequence"/>
</dbReference>
<keyword evidence="2" id="KW-0521">NADP</keyword>
<dbReference type="Pfam" id="PF00106">
    <property type="entry name" value="adh_short"/>
    <property type="match status" value="1"/>
</dbReference>
<dbReference type="InterPro" id="IPR036291">
    <property type="entry name" value="NAD(P)-bd_dom_sf"/>
</dbReference>
<evidence type="ECO:0000313" key="5">
    <source>
        <dbReference type="Proteomes" id="UP001492380"/>
    </source>
</evidence>
<dbReference type="PANTHER" id="PTHR42760">
    <property type="entry name" value="SHORT-CHAIN DEHYDROGENASES/REDUCTASES FAMILY MEMBER"/>
    <property type="match status" value="1"/>
</dbReference>
<dbReference type="InterPro" id="IPR020904">
    <property type="entry name" value="Sc_DH/Rdtase_CS"/>
</dbReference>
<dbReference type="SUPFAM" id="SSF51735">
    <property type="entry name" value="NAD(P)-binding Rossmann-fold domains"/>
    <property type="match status" value="1"/>
</dbReference>
<dbReference type="Gene3D" id="3.40.50.720">
    <property type="entry name" value="NAD(P)-binding Rossmann-like Domain"/>
    <property type="match status" value="1"/>
</dbReference>
<comment type="similarity">
    <text evidence="1 3">Belongs to the short-chain dehydrogenases/reductases (SDR) family.</text>
</comment>
<evidence type="ECO:0000256" key="3">
    <source>
        <dbReference type="RuleBase" id="RU000363"/>
    </source>
</evidence>
<evidence type="ECO:0000256" key="2">
    <source>
        <dbReference type="ARBA" id="ARBA00022857"/>
    </source>
</evidence>
<protein>
    <submittedName>
        <fullName evidence="4">Short chain type dehydrogenase</fullName>
    </submittedName>
</protein>
<dbReference type="EMBL" id="JBBWRZ010000013">
    <property type="protein sequence ID" value="KAK8223942.1"/>
    <property type="molecule type" value="Genomic_DNA"/>
</dbReference>
<dbReference type="PROSITE" id="PS00061">
    <property type="entry name" value="ADH_SHORT"/>
    <property type="match status" value="1"/>
</dbReference>
<reference evidence="4 5" key="1">
    <citation type="submission" date="2024-04" db="EMBL/GenBank/DDBJ databases">
        <title>Phyllosticta paracitricarpa is synonymous to the EU quarantine fungus P. citricarpa based on phylogenomic analyses.</title>
        <authorList>
            <consortium name="Lawrence Berkeley National Laboratory"/>
            <person name="Van Ingen-Buijs V.A."/>
            <person name="Van Westerhoven A.C."/>
            <person name="Haridas S."/>
            <person name="Skiadas P."/>
            <person name="Martin F."/>
            <person name="Groenewald J.Z."/>
            <person name="Crous P.W."/>
            <person name="Seidl M.F."/>
        </authorList>
    </citation>
    <scope>NUCLEOTIDE SEQUENCE [LARGE SCALE GENOMIC DNA]</scope>
    <source>
        <strain evidence="4 5">CBS 123374</strain>
    </source>
</reference>
<accession>A0ABR1YAQ0</accession>
<evidence type="ECO:0000313" key="4">
    <source>
        <dbReference type="EMBL" id="KAK8223942.1"/>
    </source>
</evidence>
<sequence length="304" mass="32109">MSTTATPTATAPWPNPRPLLAGKVAVITGSSKGIGRAIALSYAYEGASVVCAGLSPAPHPRAGAEYRYLLDAVAVGEEAADLLPTHETVLKVGGKALFVETDTGSEEAVEKLVERAVSWAEEIGAGRRIDIFVNNAGIAPEAADPRPVWELNVERMWEPTMKINANGVLFGTKYAAKQMIGQEPSPIGDRGSIVNIASVYGLTGNGWQISYNSSKHAAVAITKTAALDLAPHRVHVNVIYADTALLDPFLVDNDQNRTFLASKHPFRGLGKPADFTSLAVYLGSDANTWMTGVAIPVDGGFTAN</sequence>
<dbReference type="PRINTS" id="PR00081">
    <property type="entry name" value="GDHRDH"/>
</dbReference>
<evidence type="ECO:0000256" key="1">
    <source>
        <dbReference type="ARBA" id="ARBA00006484"/>
    </source>
</evidence>
<dbReference type="PANTHER" id="PTHR42760:SF124">
    <property type="entry name" value="SHORT-CHAIN DEHYDROGENASE_REDUCTASE"/>
    <property type="match status" value="1"/>
</dbReference>
<dbReference type="CDD" id="cd05233">
    <property type="entry name" value="SDR_c"/>
    <property type="match status" value="1"/>
</dbReference>
<comment type="caution">
    <text evidence="4">The sequence shown here is derived from an EMBL/GenBank/DDBJ whole genome shotgun (WGS) entry which is preliminary data.</text>
</comment>
<keyword evidence="5" id="KW-1185">Reference proteome</keyword>
<dbReference type="InterPro" id="IPR002347">
    <property type="entry name" value="SDR_fam"/>
</dbReference>
<name>A0ABR1YAQ0_9PEZI</name>